<feature type="transmembrane region" description="Helical" evidence="1">
    <location>
        <begin position="40"/>
        <end position="59"/>
    </location>
</feature>
<proteinExistence type="predicted"/>
<evidence type="ECO:0000256" key="1">
    <source>
        <dbReference type="SAM" id="Phobius"/>
    </source>
</evidence>
<dbReference type="RefSeq" id="WP_230370156.1">
    <property type="nucleotide sequence ID" value="NZ_WLYX01000001.1"/>
</dbReference>
<dbReference type="AlphaFoldDB" id="A0A844GFK8"/>
<feature type="transmembrane region" description="Helical" evidence="1">
    <location>
        <begin position="103"/>
        <end position="123"/>
    </location>
</feature>
<dbReference type="Proteomes" id="UP000446658">
    <property type="component" value="Unassembled WGS sequence"/>
</dbReference>
<feature type="transmembrane region" description="Helical" evidence="1">
    <location>
        <begin position="12"/>
        <end position="28"/>
    </location>
</feature>
<keyword evidence="1" id="KW-0812">Transmembrane</keyword>
<reference evidence="2 3" key="1">
    <citation type="submission" date="2019-11" db="EMBL/GenBank/DDBJ databases">
        <title>Draft genome sequence of Paludibacterium sp. dN18-1.</title>
        <authorList>
            <person name="Im W.-T."/>
        </authorList>
    </citation>
    <scope>NUCLEOTIDE SEQUENCE [LARGE SCALE GENOMIC DNA]</scope>
    <source>
        <strain evidence="3">dN 18-1</strain>
    </source>
</reference>
<organism evidence="2 3">
    <name type="scientific">Paludibacterium denitrificans</name>
    <dbReference type="NCBI Taxonomy" id="2675226"/>
    <lineage>
        <taxon>Bacteria</taxon>
        <taxon>Pseudomonadati</taxon>
        <taxon>Pseudomonadota</taxon>
        <taxon>Betaproteobacteria</taxon>
        <taxon>Neisseriales</taxon>
        <taxon>Chromobacteriaceae</taxon>
        <taxon>Paludibacterium</taxon>
    </lineage>
</organism>
<protein>
    <submittedName>
        <fullName evidence="2">Uncharacterized protein</fullName>
    </submittedName>
</protein>
<accession>A0A844GFK8</accession>
<sequence length="153" mass="17213">MPSEVMGFHRNLPLYLSVLAALSCAPDWSSWLSFSPANRLPVISFALLSGVVLIVGLAFSGKGLGFLQVFHVKWLRPVFMAGVAWVLFSEVDKRRIRISRSWLFFAVVLVLWCVLKRCTWGAFSGPLGILVTSHGRKTGIPIRAWNYRCMSIW</sequence>
<gene>
    <name evidence="2" type="ORF">GKE73_09765</name>
</gene>
<dbReference type="EMBL" id="WLYX01000001">
    <property type="protein sequence ID" value="MTD33315.1"/>
    <property type="molecule type" value="Genomic_DNA"/>
</dbReference>
<keyword evidence="1" id="KW-0472">Membrane</keyword>
<name>A0A844GFK8_9NEIS</name>
<evidence type="ECO:0000313" key="2">
    <source>
        <dbReference type="EMBL" id="MTD33315.1"/>
    </source>
</evidence>
<keyword evidence="3" id="KW-1185">Reference proteome</keyword>
<keyword evidence="1" id="KW-1133">Transmembrane helix</keyword>
<evidence type="ECO:0000313" key="3">
    <source>
        <dbReference type="Proteomes" id="UP000446658"/>
    </source>
</evidence>
<comment type="caution">
    <text evidence="2">The sequence shown here is derived from an EMBL/GenBank/DDBJ whole genome shotgun (WGS) entry which is preliminary data.</text>
</comment>